<keyword evidence="1 5" id="KW-0489">Methyltransferase</keyword>
<dbReference type="GO" id="GO:0102559">
    <property type="term" value="F:peptide chain release factor N(5)-glutamine methyltransferase activity"/>
    <property type="evidence" value="ECO:0007669"/>
    <property type="project" value="UniProtKB-EC"/>
</dbReference>
<dbReference type="NCBIfam" id="TIGR00536">
    <property type="entry name" value="hemK_fam"/>
    <property type="match status" value="1"/>
</dbReference>
<feature type="domain" description="Methyltransferase small" evidence="6">
    <location>
        <begin position="134"/>
        <end position="220"/>
    </location>
</feature>
<evidence type="ECO:0000259" key="6">
    <source>
        <dbReference type="Pfam" id="PF05175"/>
    </source>
</evidence>
<dbReference type="GO" id="GO:0032259">
    <property type="term" value="P:methylation"/>
    <property type="evidence" value="ECO:0007669"/>
    <property type="project" value="UniProtKB-KW"/>
</dbReference>
<dbReference type="Proteomes" id="UP000658225">
    <property type="component" value="Unassembled WGS sequence"/>
</dbReference>
<protein>
    <recommendedName>
        <fullName evidence="5">Release factor glutamine methyltransferase</fullName>
        <shortName evidence="5">RF MTase</shortName>
        <ecNumber evidence="5">2.1.1.297</ecNumber>
    </recommendedName>
    <alternativeName>
        <fullName evidence="5">N5-glutamine methyltransferase PrmC</fullName>
    </alternativeName>
    <alternativeName>
        <fullName evidence="5">Protein-(glutamine-N5) MTase PrmC</fullName>
    </alternativeName>
    <alternativeName>
        <fullName evidence="5">Protein-glutamine N-methyltransferase PrmC</fullName>
    </alternativeName>
</protein>
<comment type="catalytic activity">
    <reaction evidence="4 5">
        <text>L-glutaminyl-[peptide chain release factor] + S-adenosyl-L-methionine = N(5)-methyl-L-glutaminyl-[peptide chain release factor] + S-adenosyl-L-homocysteine + H(+)</text>
        <dbReference type="Rhea" id="RHEA:42896"/>
        <dbReference type="Rhea" id="RHEA-COMP:10271"/>
        <dbReference type="Rhea" id="RHEA-COMP:10272"/>
        <dbReference type="ChEBI" id="CHEBI:15378"/>
        <dbReference type="ChEBI" id="CHEBI:30011"/>
        <dbReference type="ChEBI" id="CHEBI:57856"/>
        <dbReference type="ChEBI" id="CHEBI:59789"/>
        <dbReference type="ChEBI" id="CHEBI:61891"/>
        <dbReference type="EC" id="2.1.1.297"/>
    </reaction>
</comment>
<name>A0A927MMP2_9BACL</name>
<evidence type="ECO:0000256" key="5">
    <source>
        <dbReference type="HAMAP-Rule" id="MF_02126"/>
    </source>
</evidence>
<dbReference type="InterPro" id="IPR007848">
    <property type="entry name" value="Small_mtfrase_dom"/>
</dbReference>
<feature type="binding site" evidence="5">
    <location>
        <position position="167"/>
    </location>
    <ligand>
        <name>S-adenosyl-L-methionine</name>
        <dbReference type="ChEBI" id="CHEBI:59789"/>
    </ligand>
</feature>
<dbReference type="EMBL" id="JADBEL010000016">
    <property type="protein sequence ID" value="MBE1555717.1"/>
    <property type="molecule type" value="Genomic_DNA"/>
</dbReference>
<feature type="binding site" evidence="5">
    <location>
        <begin position="209"/>
        <end position="212"/>
    </location>
    <ligand>
        <name>substrate</name>
    </ligand>
</feature>
<dbReference type="GO" id="GO:0003676">
    <property type="term" value="F:nucleic acid binding"/>
    <property type="evidence" value="ECO:0007669"/>
    <property type="project" value="InterPro"/>
</dbReference>
<dbReference type="SUPFAM" id="SSF53335">
    <property type="entry name" value="S-adenosyl-L-methionine-dependent methyltransferases"/>
    <property type="match status" value="1"/>
</dbReference>
<dbReference type="InterPro" id="IPR019874">
    <property type="entry name" value="RF_methyltr_PrmC"/>
</dbReference>
<comment type="function">
    <text evidence="5">Methylates the class 1 translation termination release factors RF1/PrfA and RF2/PrfB on the glutamine residue of the universally conserved GGQ motif.</text>
</comment>
<dbReference type="EC" id="2.1.1.297" evidence="5"/>
<comment type="caution">
    <text evidence="5">Lacks conserved residue(s) required for the propagation of feature annotation.</text>
</comment>
<dbReference type="RefSeq" id="WP_225942093.1">
    <property type="nucleotide sequence ID" value="NZ_JADBEL010000016.1"/>
</dbReference>
<evidence type="ECO:0000256" key="4">
    <source>
        <dbReference type="ARBA" id="ARBA00048391"/>
    </source>
</evidence>
<gene>
    <name evidence="5" type="primary">prmC</name>
    <name evidence="8" type="ORF">H4683_002837</name>
</gene>
<evidence type="ECO:0000256" key="3">
    <source>
        <dbReference type="ARBA" id="ARBA00022691"/>
    </source>
</evidence>
<dbReference type="Gene3D" id="1.10.8.10">
    <property type="entry name" value="DNA helicase RuvA subunit, C-terminal domain"/>
    <property type="match status" value="1"/>
</dbReference>
<keyword evidence="3 5" id="KW-0949">S-adenosyl-L-methionine</keyword>
<dbReference type="PANTHER" id="PTHR18895:SF74">
    <property type="entry name" value="MTRF1L RELEASE FACTOR GLUTAMINE METHYLTRANSFERASE"/>
    <property type="match status" value="1"/>
</dbReference>
<dbReference type="InterPro" id="IPR040758">
    <property type="entry name" value="PrmC_N"/>
</dbReference>
<dbReference type="InterPro" id="IPR004556">
    <property type="entry name" value="HemK-like"/>
</dbReference>
<evidence type="ECO:0000313" key="9">
    <source>
        <dbReference type="Proteomes" id="UP000658225"/>
    </source>
</evidence>
<reference evidence="8" key="1">
    <citation type="submission" date="2020-10" db="EMBL/GenBank/DDBJ databases">
        <title>Genomic Encyclopedia of Type Strains, Phase IV (KMG-IV): sequencing the most valuable type-strain genomes for metagenomic binning, comparative biology and taxonomic classification.</title>
        <authorList>
            <person name="Goeker M."/>
        </authorList>
    </citation>
    <scope>NUCLEOTIDE SEQUENCE</scope>
    <source>
        <strain evidence="8">DSM 13886</strain>
    </source>
</reference>
<dbReference type="Gene3D" id="3.40.50.150">
    <property type="entry name" value="Vaccinia Virus protein VP39"/>
    <property type="match status" value="1"/>
</dbReference>
<dbReference type="PROSITE" id="PS00092">
    <property type="entry name" value="N6_MTASE"/>
    <property type="match status" value="1"/>
</dbReference>
<feature type="domain" description="Release factor glutamine methyltransferase N-terminal" evidence="7">
    <location>
        <begin position="28"/>
        <end position="96"/>
    </location>
</feature>
<organism evidence="8 9">
    <name type="scientific">Sporosarcina limicola</name>
    <dbReference type="NCBI Taxonomy" id="34101"/>
    <lineage>
        <taxon>Bacteria</taxon>
        <taxon>Bacillati</taxon>
        <taxon>Bacillota</taxon>
        <taxon>Bacilli</taxon>
        <taxon>Bacillales</taxon>
        <taxon>Caryophanaceae</taxon>
        <taxon>Sporosarcina</taxon>
    </lineage>
</organism>
<comment type="caution">
    <text evidence="8">The sequence shown here is derived from an EMBL/GenBank/DDBJ whole genome shotgun (WGS) entry which is preliminary data.</text>
</comment>
<dbReference type="Pfam" id="PF05175">
    <property type="entry name" value="MTS"/>
    <property type="match status" value="1"/>
</dbReference>
<evidence type="ECO:0000256" key="1">
    <source>
        <dbReference type="ARBA" id="ARBA00022603"/>
    </source>
</evidence>
<accession>A0A927MMP2</accession>
<dbReference type="NCBIfam" id="TIGR03534">
    <property type="entry name" value="RF_mod_PrmC"/>
    <property type="match status" value="1"/>
</dbReference>
<keyword evidence="2 5" id="KW-0808">Transferase</keyword>
<dbReference type="Pfam" id="PF17827">
    <property type="entry name" value="PrmC_N"/>
    <property type="match status" value="1"/>
</dbReference>
<evidence type="ECO:0000313" key="8">
    <source>
        <dbReference type="EMBL" id="MBE1555717.1"/>
    </source>
</evidence>
<dbReference type="InterPro" id="IPR002052">
    <property type="entry name" value="DNA_methylase_N6_adenine_CS"/>
</dbReference>
<sequence length="305" mass="34350">MKSLTHSSWKNKPIDSKASIAMIEKIYEALQRASSLLEEKGLEANMAPILMEFITNKNRASLLADLREPLTDEQRKAFWNKTGELLEGKPVQYVIGIEYFYGYPFKVDENVLIPRPETEELVYGAIERSRNLFHNKAIRVADIGTGSGAIAVSFKKEWPEANVTATDISKDALCVAMQNAETNEADIHFRQGDLAAPIANEKWDVILSNPPYIAHEEAVQMSATVLDHEPHSALFADEDGLFFYRKLAETLPLLMNRPSLIGVEIGYLQGQAVHKLFQEAFPQATVETVKDINGKDRMIYCKIYE</sequence>
<dbReference type="InterPro" id="IPR029063">
    <property type="entry name" value="SAM-dependent_MTases_sf"/>
</dbReference>
<feature type="binding site" evidence="5">
    <location>
        <position position="209"/>
    </location>
    <ligand>
        <name>S-adenosyl-L-methionine</name>
        <dbReference type="ChEBI" id="CHEBI:59789"/>
    </ligand>
</feature>
<dbReference type="HAMAP" id="MF_02126">
    <property type="entry name" value="RF_methyltr_PrmC"/>
    <property type="match status" value="1"/>
</dbReference>
<feature type="binding site" evidence="5">
    <location>
        <begin position="144"/>
        <end position="148"/>
    </location>
    <ligand>
        <name>S-adenosyl-L-methionine</name>
        <dbReference type="ChEBI" id="CHEBI:59789"/>
    </ligand>
</feature>
<keyword evidence="9" id="KW-1185">Reference proteome</keyword>
<dbReference type="InterPro" id="IPR050320">
    <property type="entry name" value="N5-glutamine_MTase"/>
</dbReference>
<proteinExistence type="inferred from homology"/>
<evidence type="ECO:0000259" key="7">
    <source>
        <dbReference type="Pfam" id="PF17827"/>
    </source>
</evidence>
<dbReference type="PANTHER" id="PTHR18895">
    <property type="entry name" value="HEMK METHYLTRANSFERASE"/>
    <property type="match status" value="1"/>
</dbReference>
<dbReference type="AlphaFoldDB" id="A0A927MMP2"/>
<comment type="similarity">
    <text evidence="5">Belongs to the protein N5-glutamine methyltransferase family. PrmC subfamily.</text>
</comment>
<dbReference type="CDD" id="cd02440">
    <property type="entry name" value="AdoMet_MTases"/>
    <property type="match status" value="1"/>
</dbReference>
<evidence type="ECO:0000256" key="2">
    <source>
        <dbReference type="ARBA" id="ARBA00022679"/>
    </source>
</evidence>